<dbReference type="Proteomes" id="UP000313645">
    <property type="component" value="Unassembled WGS sequence"/>
</dbReference>
<reference evidence="4 5" key="1">
    <citation type="submission" date="2019-02" db="EMBL/GenBank/DDBJ databases">
        <title>Marinobacter halodurans sp. nov., a marine bacterium isolated from sea tidal flat.</title>
        <authorList>
            <person name="Yoo Y."/>
            <person name="Lee D.W."/>
            <person name="Kim B.S."/>
            <person name="Kim J.-J."/>
        </authorList>
    </citation>
    <scope>NUCLEOTIDE SEQUENCE [LARGE SCALE GENOMIC DNA]</scope>
    <source>
        <strain evidence="4 5">YJ-S3-2</strain>
    </source>
</reference>
<dbReference type="PANTHER" id="PTHR43877">
    <property type="entry name" value="AMINOALKYLPHOSPHONATE N-ACETYLTRANSFERASE-RELATED-RELATED"/>
    <property type="match status" value="1"/>
</dbReference>
<keyword evidence="1" id="KW-0808">Transferase</keyword>
<evidence type="ECO:0000256" key="2">
    <source>
        <dbReference type="ARBA" id="ARBA00023315"/>
    </source>
</evidence>
<evidence type="ECO:0000313" key="4">
    <source>
        <dbReference type="EMBL" id="TBW58861.1"/>
    </source>
</evidence>
<dbReference type="SUPFAM" id="SSF55729">
    <property type="entry name" value="Acyl-CoA N-acyltransferases (Nat)"/>
    <property type="match status" value="1"/>
</dbReference>
<dbReference type="Gene3D" id="3.40.630.30">
    <property type="match status" value="1"/>
</dbReference>
<comment type="caution">
    <text evidence="4">The sequence shown here is derived from an EMBL/GenBank/DDBJ whole genome shotgun (WGS) entry which is preliminary data.</text>
</comment>
<dbReference type="RefSeq" id="WP_131478901.1">
    <property type="nucleotide sequence ID" value="NZ_SJDL01000003.1"/>
</dbReference>
<dbReference type="EMBL" id="SJDL01000003">
    <property type="protein sequence ID" value="TBW58861.1"/>
    <property type="molecule type" value="Genomic_DNA"/>
</dbReference>
<dbReference type="InterPro" id="IPR000182">
    <property type="entry name" value="GNAT_dom"/>
</dbReference>
<sequence>MLIRPATIQDAPDIARLATALGYASSTEDIVSRLDGLLGQPDRFVAVADGKGEGLLGWIAAERRLLLESGEKAEIVGLIVGTDSHRKGVGSALVTAVEDWARARGLGKIVVRSNEARLASHPFYEHQGFKRTKTQHVYLKPLT</sequence>
<gene>
    <name evidence="4" type="ORF">EZI54_03030</name>
</gene>
<evidence type="ECO:0000313" key="5">
    <source>
        <dbReference type="Proteomes" id="UP000313645"/>
    </source>
</evidence>
<dbReference type="InterPro" id="IPR016181">
    <property type="entry name" value="Acyl_CoA_acyltransferase"/>
</dbReference>
<keyword evidence="2" id="KW-0012">Acyltransferase</keyword>
<keyword evidence="5" id="KW-1185">Reference proteome</keyword>
<feature type="domain" description="N-acetyltransferase" evidence="3">
    <location>
        <begin position="1"/>
        <end position="143"/>
    </location>
</feature>
<name>A0ABY1ZPS4_9GAMM</name>
<dbReference type="PROSITE" id="PS51186">
    <property type="entry name" value="GNAT"/>
    <property type="match status" value="1"/>
</dbReference>
<dbReference type="InterPro" id="IPR050832">
    <property type="entry name" value="Bact_Acetyltransf"/>
</dbReference>
<protein>
    <submittedName>
        <fullName evidence="4">GNAT family N-acetyltransferase</fullName>
    </submittedName>
</protein>
<proteinExistence type="predicted"/>
<evidence type="ECO:0000259" key="3">
    <source>
        <dbReference type="PROSITE" id="PS51186"/>
    </source>
</evidence>
<evidence type="ECO:0000256" key="1">
    <source>
        <dbReference type="ARBA" id="ARBA00022679"/>
    </source>
</evidence>
<dbReference type="CDD" id="cd04301">
    <property type="entry name" value="NAT_SF"/>
    <property type="match status" value="1"/>
</dbReference>
<organism evidence="4 5">
    <name type="scientific">Marinobacter halodurans</name>
    <dbReference type="NCBI Taxonomy" id="2528979"/>
    <lineage>
        <taxon>Bacteria</taxon>
        <taxon>Pseudomonadati</taxon>
        <taxon>Pseudomonadota</taxon>
        <taxon>Gammaproteobacteria</taxon>
        <taxon>Pseudomonadales</taxon>
        <taxon>Marinobacteraceae</taxon>
        <taxon>Marinobacter</taxon>
    </lineage>
</organism>
<dbReference type="Pfam" id="PF00583">
    <property type="entry name" value="Acetyltransf_1"/>
    <property type="match status" value="1"/>
</dbReference>
<accession>A0ABY1ZPS4</accession>